<name>A0ACB8TDH5_9AGAM</name>
<evidence type="ECO:0000313" key="1">
    <source>
        <dbReference type="EMBL" id="KAI0066483.1"/>
    </source>
</evidence>
<reference evidence="1" key="1">
    <citation type="submission" date="2021-03" db="EMBL/GenBank/DDBJ databases">
        <authorList>
            <consortium name="DOE Joint Genome Institute"/>
            <person name="Ahrendt S."/>
            <person name="Looney B.P."/>
            <person name="Miyauchi S."/>
            <person name="Morin E."/>
            <person name="Drula E."/>
            <person name="Courty P.E."/>
            <person name="Chicoki N."/>
            <person name="Fauchery L."/>
            <person name="Kohler A."/>
            <person name="Kuo A."/>
            <person name="Labutti K."/>
            <person name="Pangilinan J."/>
            <person name="Lipzen A."/>
            <person name="Riley R."/>
            <person name="Andreopoulos W."/>
            <person name="He G."/>
            <person name="Johnson J."/>
            <person name="Barry K.W."/>
            <person name="Grigoriev I.V."/>
            <person name="Nagy L."/>
            <person name="Hibbett D."/>
            <person name="Henrissat B."/>
            <person name="Matheny P.B."/>
            <person name="Labbe J."/>
            <person name="Martin F."/>
        </authorList>
    </citation>
    <scope>NUCLEOTIDE SEQUENCE</scope>
    <source>
        <strain evidence="1">HHB10654</strain>
    </source>
</reference>
<accession>A0ACB8TDH5</accession>
<proteinExistence type="predicted"/>
<comment type="caution">
    <text evidence="1">The sequence shown here is derived from an EMBL/GenBank/DDBJ whole genome shotgun (WGS) entry which is preliminary data.</text>
</comment>
<evidence type="ECO:0000313" key="2">
    <source>
        <dbReference type="Proteomes" id="UP000814140"/>
    </source>
</evidence>
<sequence>MTSSADALEDDRTAQVELPRTRVWTEGRMTGQRAHASPARGAGYLSCWSSLIYESLHRRTRHSSVGVPVPDAARRDETVSPSVPLGMTKRPSAGHSGGHRMTRSPSVGRWVEHKMTKNLACLVQYGGTGPRPAPQTSLWSGLRTMKPPKEGHSRWDAQVKMAWTCRT</sequence>
<protein>
    <submittedName>
        <fullName evidence="1">Uncharacterized protein</fullName>
    </submittedName>
</protein>
<gene>
    <name evidence="1" type="ORF">BV25DRAFT_1391192</name>
</gene>
<keyword evidence="2" id="KW-1185">Reference proteome</keyword>
<dbReference type="Proteomes" id="UP000814140">
    <property type="component" value="Unassembled WGS sequence"/>
</dbReference>
<reference evidence="1" key="2">
    <citation type="journal article" date="2022" name="New Phytol.">
        <title>Evolutionary transition to the ectomycorrhizal habit in the genomes of a hyperdiverse lineage of mushroom-forming fungi.</title>
        <authorList>
            <person name="Looney B."/>
            <person name="Miyauchi S."/>
            <person name="Morin E."/>
            <person name="Drula E."/>
            <person name="Courty P.E."/>
            <person name="Kohler A."/>
            <person name="Kuo A."/>
            <person name="LaButti K."/>
            <person name="Pangilinan J."/>
            <person name="Lipzen A."/>
            <person name="Riley R."/>
            <person name="Andreopoulos W."/>
            <person name="He G."/>
            <person name="Johnson J."/>
            <person name="Nolan M."/>
            <person name="Tritt A."/>
            <person name="Barry K.W."/>
            <person name="Grigoriev I.V."/>
            <person name="Nagy L.G."/>
            <person name="Hibbett D."/>
            <person name="Henrissat B."/>
            <person name="Matheny P.B."/>
            <person name="Labbe J."/>
            <person name="Martin F.M."/>
        </authorList>
    </citation>
    <scope>NUCLEOTIDE SEQUENCE</scope>
    <source>
        <strain evidence="1">HHB10654</strain>
    </source>
</reference>
<dbReference type="EMBL" id="MU277192">
    <property type="protein sequence ID" value="KAI0066483.1"/>
    <property type="molecule type" value="Genomic_DNA"/>
</dbReference>
<organism evidence="1 2">
    <name type="scientific">Artomyces pyxidatus</name>
    <dbReference type="NCBI Taxonomy" id="48021"/>
    <lineage>
        <taxon>Eukaryota</taxon>
        <taxon>Fungi</taxon>
        <taxon>Dikarya</taxon>
        <taxon>Basidiomycota</taxon>
        <taxon>Agaricomycotina</taxon>
        <taxon>Agaricomycetes</taxon>
        <taxon>Russulales</taxon>
        <taxon>Auriscalpiaceae</taxon>
        <taxon>Artomyces</taxon>
    </lineage>
</organism>